<dbReference type="PANTHER" id="PTHR33445">
    <property type="entry name" value="ATP SYNTHASE SUBUNIT B', CHLOROPLASTIC"/>
    <property type="match status" value="1"/>
</dbReference>
<evidence type="ECO:0000256" key="14">
    <source>
        <dbReference type="HAMAP-Rule" id="MF_01398"/>
    </source>
</evidence>
<evidence type="ECO:0000256" key="1">
    <source>
        <dbReference type="ARBA" id="ARBA00004162"/>
    </source>
</evidence>
<organism evidence="18">
    <name type="scientific">uncultured Nocardioidaceae bacterium</name>
    <dbReference type="NCBI Taxonomy" id="253824"/>
    <lineage>
        <taxon>Bacteria</taxon>
        <taxon>Bacillati</taxon>
        <taxon>Actinomycetota</taxon>
        <taxon>Actinomycetes</taxon>
        <taxon>Propionibacteriales</taxon>
        <taxon>Nocardioidaceae</taxon>
        <taxon>environmental samples</taxon>
    </lineage>
</organism>
<dbReference type="SUPFAM" id="SSF81573">
    <property type="entry name" value="F1F0 ATP synthase subunit B, membrane domain"/>
    <property type="match status" value="1"/>
</dbReference>
<sequence length="202" mass="21927">MFTTTTIVRLATEGEEHNPLLPEWIEVILALVVFLLLVLAFRKWVVPNFEKTYAERTTAIEGGLKAAETKQAEADAKLAELDRQLSEARHEAARIREDAREQGATIIAEMREQAQTEANRIVEHGKSQIEVERQQAVASLRAEVGALATGLAGRIVGESLDDEARQSRVVERFLDELESGEVTATGAGSGSTSASTNGSGAR</sequence>
<evidence type="ECO:0000256" key="7">
    <source>
        <dbReference type="ARBA" id="ARBA00022781"/>
    </source>
</evidence>
<keyword evidence="5 14" id="KW-0138">CF(0)</keyword>
<protein>
    <recommendedName>
        <fullName evidence="14">ATP synthase subunit b</fullName>
    </recommendedName>
    <alternativeName>
        <fullName evidence="14">ATP synthase F(0) sector subunit b</fullName>
    </alternativeName>
    <alternativeName>
        <fullName evidence="14">ATPase subunit I</fullName>
    </alternativeName>
    <alternativeName>
        <fullName evidence="14">F-type ATPase subunit b</fullName>
        <shortName evidence="14">F-ATPase subunit b</shortName>
    </alternativeName>
</protein>
<comment type="similarity">
    <text evidence="2 14 15">Belongs to the ATPase B chain family.</text>
</comment>
<keyword evidence="18" id="KW-0378">Hydrolase</keyword>
<dbReference type="HAMAP" id="MF_01398">
    <property type="entry name" value="ATP_synth_b_bprime"/>
    <property type="match status" value="1"/>
</dbReference>
<dbReference type="InterPro" id="IPR002146">
    <property type="entry name" value="ATP_synth_b/b'su_bac/chlpt"/>
</dbReference>
<evidence type="ECO:0000256" key="8">
    <source>
        <dbReference type="ARBA" id="ARBA00022989"/>
    </source>
</evidence>
<evidence type="ECO:0000256" key="4">
    <source>
        <dbReference type="ARBA" id="ARBA00022475"/>
    </source>
</evidence>
<comment type="function">
    <text evidence="14">Component of the F(0) channel, it forms part of the peripheral stalk, linking F(1) to F(0).</text>
</comment>
<evidence type="ECO:0000313" key="18">
    <source>
        <dbReference type="EMBL" id="CAA9378321.1"/>
    </source>
</evidence>
<accession>A0A6J4N8U2</accession>
<dbReference type="Pfam" id="PF00430">
    <property type="entry name" value="ATP-synt_B"/>
    <property type="match status" value="1"/>
</dbReference>
<dbReference type="Gene3D" id="1.20.5.620">
    <property type="entry name" value="F1F0 ATP synthase subunit B, membrane domain"/>
    <property type="match status" value="1"/>
</dbReference>
<evidence type="ECO:0000256" key="13">
    <source>
        <dbReference type="ARBA" id="ARBA00025830"/>
    </source>
</evidence>
<comment type="subunit">
    <text evidence="13 14">F-type ATPases have 2 components, F(1) - the catalytic core - and F(0) - the membrane proton channel. F(1) has five subunits: alpha(3), beta(3), gamma(1), delta(1), epsilon(1). F(0) has three main subunits: a(1), b(2) and c(10-14). The alpha and beta chains form an alternating ring which encloses part of the gamma chain. F(1) is attached to F(0) by a central stalk formed by the gamma and epsilon chains, while a peripheral stalk is formed by the delta and b chains.</text>
</comment>
<keyword evidence="3 14" id="KW-0813">Transport</keyword>
<dbReference type="InterPro" id="IPR050059">
    <property type="entry name" value="ATP_synthase_B_chain"/>
</dbReference>
<dbReference type="PANTHER" id="PTHR33445:SF1">
    <property type="entry name" value="ATP SYNTHASE SUBUNIT B"/>
    <property type="match status" value="1"/>
</dbReference>
<evidence type="ECO:0000256" key="6">
    <source>
        <dbReference type="ARBA" id="ARBA00022692"/>
    </source>
</evidence>
<keyword evidence="16" id="KW-0175">Coiled coil</keyword>
<dbReference type="InterPro" id="IPR005864">
    <property type="entry name" value="ATP_synth_F0_bsu_bac"/>
</dbReference>
<evidence type="ECO:0000256" key="15">
    <source>
        <dbReference type="RuleBase" id="RU003848"/>
    </source>
</evidence>
<evidence type="ECO:0000256" key="2">
    <source>
        <dbReference type="ARBA" id="ARBA00005513"/>
    </source>
</evidence>
<name>A0A6J4N8U2_9ACTN</name>
<keyword evidence="11 14" id="KW-0066">ATP synthesis</keyword>
<comment type="subcellular location">
    <subcellularLocation>
        <location evidence="1 14">Cell membrane</location>
        <topology evidence="1 14">Single-pass membrane protein</topology>
    </subcellularLocation>
</comment>
<dbReference type="InterPro" id="IPR028987">
    <property type="entry name" value="ATP_synth_B-like_membr_sf"/>
</dbReference>
<dbReference type="NCBIfam" id="TIGR01144">
    <property type="entry name" value="ATP_synt_b"/>
    <property type="match status" value="1"/>
</dbReference>
<reference evidence="18" key="1">
    <citation type="submission" date="2020-02" db="EMBL/GenBank/DDBJ databases">
        <authorList>
            <person name="Meier V. D."/>
        </authorList>
    </citation>
    <scope>NUCLEOTIDE SEQUENCE</scope>
    <source>
        <strain evidence="18">AVDCRST_MAG47</strain>
    </source>
</reference>
<evidence type="ECO:0000256" key="5">
    <source>
        <dbReference type="ARBA" id="ARBA00022547"/>
    </source>
</evidence>
<keyword evidence="9 14" id="KW-0406">Ion transport</keyword>
<dbReference type="GO" id="GO:0005886">
    <property type="term" value="C:plasma membrane"/>
    <property type="evidence" value="ECO:0007669"/>
    <property type="project" value="UniProtKB-SubCell"/>
</dbReference>
<dbReference type="GO" id="GO:0046961">
    <property type="term" value="F:proton-transporting ATPase activity, rotational mechanism"/>
    <property type="evidence" value="ECO:0007669"/>
    <property type="project" value="TreeGrafter"/>
</dbReference>
<dbReference type="GO" id="GO:0046933">
    <property type="term" value="F:proton-transporting ATP synthase activity, rotational mechanism"/>
    <property type="evidence" value="ECO:0007669"/>
    <property type="project" value="UniProtKB-UniRule"/>
</dbReference>
<dbReference type="NCBIfam" id="NF004412">
    <property type="entry name" value="PRK05759.1-3"/>
    <property type="match status" value="1"/>
</dbReference>
<evidence type="ECO:0000256" key="12">
    <source>
        <dbReference type="ARBA" id="ARBA00025198"/>
    </source>
</evidence>
<evidence type="ECO:0000256" key="16">
    <source>
        <dbReference type="SAM" id="Coils"/>
    </source>
</evidence>
<dbReference type="EMBL" id="CADCUK010000129">
    <property type="protein sequence ID" value="CAA9378321.1"/>
    <property type="molecule type" value="Genomic_DNA"/>
</dbReference>
<feature type="compositionally biased region" description="Low complexity" evidence="17">
    <location>
        <begin position="183"/>
        <end position="202"/>
    </location>
</feature>
<dbReference type="CDD" id="cd06503">
    <property type="entry name" value="ATP-synt_Fo_b"/>
    <property type="match status" value="1"/>
</dbReference>
<gene>
    <name evidence="14" type="primary">atpF</name>
    <name evidence="18" type="ORF">AVDCRST_MAG47-1943</name>
</gene>
<evidence type="ECO:0000256" key="3">
    <source>
        <dbReference type="ARBA" id="ARBA00022448"/>
    </source>
</evidence>
<keyword evidence="4 14" id="KW-1003">Cell membrane</keyword>
<proteinExistence type="inferred from homology"/>
<keyword evidence="6 14" id="KW-0812">Transmembrane</keyword>
<evidence type="ECO:0000256" key="17">
    <source>
        <dbReference type="SAM" id="MobiDB-lite"/>
    </source>
</evidence>
<keyword evidence="10 14" id="KW-0472">Membrane</keyword>
<feature type="region of interest" description="Disordered" evidence="17">
    <location>
        <begin position="179"/>
        <end position="202"/>
    </location>
</feature>
<keyword evidence="8 14" id="KW-1133">Transmembrane helix</keyword>
<evidence type="ECO:0000256" key="11">
    <source>
        <dbReference type="ARBA" id="ARBA00023310"/>
    </source>
</evidence>
<dbReference type="GO" id="GO:0045259">
    <property type="term" value="C:proton-transporting ATP synthase complex"/>
    <property type="evidence" value="ECO:0007669"/>
    <property type="project" value="UniProtKB-KW"/>
</dbReference>
<dbReference type="GO" id="GO:0016787">
    <property type="term" value="F:hydrolase activity"/>
    <property type="evidence" value="ECO:0007669"/>
    <property type="project" value="UniProtKB-KW"/>
</dbReference>
<feature type="coiled-coil region" evidence="16">
    <location>
        <begin position="64"/>
        <end position="98"/>
    </location>
</feature>
<keyword evidence="7 14" id="KW-0375">Hydrogen ion transport</keyword>
<evidence type="ECO:0000256" key="10">
    <source>
        <dbReference type="ARBA" id="ARBA00023136"/>
    </source>
</evidence>
<evidence type="ECO:0000256" key="9">
    <source>
        <dbReference type="ARBA" id="ARBA00023065"/>
    </source>
</evidence>
<dbReference type="AlphaFoldDB" id="A0A6J4N8U2"/>
<comment type="function">
    <text evidence="12 14">F(1)F(0) ATP synthase produces ATP from ADP in the presence of a proton or sodium gradient. F-type ATPases consist of two structural domains, F(1) containing the extramembraneous catalytic core and F(0) containing the membrane proton channel, linked together by a central stalk and a peripheral stalk. During catalysis, ATP synthesis in the catalytic domain of F(1) is coupled via a rotary mechanism of the central stalk subunits to proton translocation.</text>
</comment>
<feature type="transmembrane region" description="Helical" evidence="14">
    <location>
        <begin position="24"/>
        <end position="41"/>
    </location>
</feature>